<feature type="signal peptide" evidence="1">
    <location>
        <begin position="1"/>
        <end position="27"/>
    </location>
</feature>
<protein>
    <submittedName>
        <fullName evidence="2">Serine protease, M8 family</fullName>
    </submittedName>
</protein>
<keyword evidence="2" id="KW-0645">Protease</keyword>
<evidence type="ECO:0000256" key="1">
    <source>
        <dbReference type="SAM" id="SignalP"/>
    </source>
</evidence>
<dbReference type="GO" id="GO:0008233">
    <property type="term" value="F:peptidase activity"/>
    <property type="evidence" value="ECO:0007669"/>
    <property type="project" value="UniProtKB-KW"/>
</dbReference>
<evidence type="ECO:0000313" key="2">
    <source>
        <dbReference type="EMBL" id="AXA37199.1"/>
    </source>
</evidence>
<proteinExistence type="predicted"/>
<dbReference type="AlphaFoldDB" id="A0A2Z4Y8L7"/>
<sequence length="307" mass="32451">MRSSYFTHLLRSVCVAGAMAISLNAPAAVTVVINFTDSLGEGFFDPTLGPARQSAFFYAVNQWASQLVGTVPIQIEASFDGLGGTPTSAILGQAFFTSAHANFVGAPLPNTWYPVALANQLAGTDNTPVQPDIVAIFNSDVDDPIVLGSVNFYYGTDGNPGPHVDFVTVALHELGHGLGFASLLDLNTGQWAAGLPDIYSIQLTQQGVGDFSGMTDGQRATAVISGQVYWKGANVVAEKGGQVKMYAPNPVEPGSSISHWDPSNSPDLLMEPAYSGAHHSVDLTKQAFQDLGWSFVPPAQVAGWELY</sequence>
<keyword evidence="1" id="KW-0732">Signal</keyword>
<gene>
    <name evidence="2" type="ORF">BRCON_2429</name>
</gene>
<dbReference type="GO" id="GO:0006508">
    <property type="term" value="P:proteolysis"/>
    <property type="evidence" value="ECO:0007669"/>
    <property type="project" value="UniProtKB-KW"/>
</dbReference>
<keyword evidence="2" id="KW-0378">Hydrolase</keyword>
<dbReference type="SUPFAM" id="SSF55486">
    <property type="entry name" value="Metalloproteases ('zincins'), catalytic domain"/>
    <property type="match status" value="1"/>
</dbReference>
<dbReference type="Proteomes" id="UP000262583">
    <property type="component" value="Chromosome"/>
</dbReference>
<organism evidence="2 3">
    <name type="scientific">Sumerlaea chitinivorans</name>
    <dbReference type="NCBI Taxonomy" id="2250252"/>
    <lineage>
        <taxon>Bacteria</taxon>
        <taxon>Candidatus Sumerlaeota</taxon>
        <taxon>Candidatus Sumerlaeia</taxon>
        <taxon>Candidatus Sumerlaeales</taxon>
        <taxon>Candidatus Sumerlaeaceae</taxon>
        <taxon>Candidatus Sumerlaea</taxon>
    </lineage>
</organism>
<evidence type="ECO:0000313" key="3">
    <source>
        <dbReference type="Proteomes" id="UP000262583"/>
    </source>
</evidence>
<reference evidence="2 3" key="1">
    <citation type="submission" date="2018-05" db="EMBL/GenBank/DDBJ databases">
        <title>A metagenomic window into the 2 km-deep terrestrial subsurface aquifer revealed taxonomically and functionally diverse microbial community comprising novel uncultured bacterial lineages.</title>
        <authorList>
            <person name="Kadnikov V.V."/>
            <person name="Mardanov A.V."/>
            <person name="Beletsky A.V."/>
            <person name="Banks D."/>
            <person name="Pimenov N.V."/>
            <person name="Frank Y.A."/>
            <person name="Karnachuk O.V."/>
            <person name="Ravin N.V."/>
        </authorList>
    </citation>
    <scope>NUCLEOTIDE SEQUENCE [LARGE SCALE GENOMIC DNA]</scope>
    <source>
        <strain evidence="2">BY</strain>
    </source>
</reference>
<dbReference type="EMBL" id="CP030759">
    <property type="protein sequence ID" value="AXA37199.1"/>
    <property type="molecule type" value="Genomic_DNA"/>
</dbReference>
<dbReference type="KEGG" id="schv:BRCON_2429"/>
<name>A0A2Z4Y8L7_SUMC1</name>
<feature type="chain" id="PRO_5016299586" evidence="1">
    <location>
        <begin position="28"/>
        <end position="307"/>
    </location>
</feature>
<accession>A0A2Z4Y8L7</accession>